<name>A0ABD4KFV6_9ENTR</name>
<dbReference type="GO" id="GO:0009279">
    <property type="term" value="C:cell outer membrane"/>
    <property type="evidence" value="ECO:0007669"/>
    <property type="project" value="UniProtKB-SubCell"/>
</dbReference>
<dbReference type="Gene3D" id="3.10.20.410">
    <property type="match status" value="1"/>
</dbReference>
<feature type="compositionally biased region" description="Basic and acidic residues" evidence="11">
    <location>
        <begin position="221"/>
        <end position="233"/>
    </location>
</feature>
<dbReference type="AlphaFoldDB" id="A0ABD4KFV6"/>
<feature type="domain" description="PapC-like C-terminal" evidence="13">
    <location>
        <begin position="780"/>
        <end position="846"/>
    </location>
</feature>
<keyword evidence="4" id="KW-1134">Transmembrane beta strand</keyword>
<dbReference type="InterPro" id="IPR037224">
    <property type="entry name" value="PapC_N_sf"/>
</dbReference>
<reference evidence="15 16" key="1">
    <citation type="submission" date="2020-11" db="EMBL/GenBank/DDBJ databases">
        <title>Identification of Lelliottia nimipressuralis from Wound Infection by Whole Genome-Based Bacterial Identification.</title>
        <authorList>
            <person name="Navarathna D.H."/>
            <person name="Choi H."/>
            <person name="Jinadatha C."/>
            <person name="Chatterjee P."/>
            <person name="Hwang M."/>
        </authorList>
    </citation>
    <scope>NUCLEOTIDE SEQUENCE [LARGE SCALE GENOMIC DNA]</scope>
    <source>
        <strain evidence="15 16">DN2020</strain>
    </source>
</reference>
<feature type="signal peptide" evidence="12">
    <location>
        <begin position="1"/>
        <end position="20"/>
    </location>
</feature>
<dbReference type="InterPro" id="IPR025885">
    <property type="entry name" value="PapC_N"/>
</dbReference>
<accession>A0ABD4KFV6</accession>
<keyword evidence="5 10" id="KW-1029">Fimbrium biogenesis</keyword>
<keyword evidence="8 10" id="KW-0472">Membrane</keyword>
<dbReference type="Gene3D" id="2.60.40.2610">
    <property type="entry name" value="Outer membrane usher protein FimD, plug domain"/>
    <property type="match status" value="1"/>
</dbReference>
<dbReference type="InterPro" id="IPR025949">
    <property type="entry name" value="PapC-like_C"/>
</dbReference>
<evidence type="ECO:0000256" key="10">
    <source>
        <dbReference type="RuleBase" id="RU003884"/>
    </source>
</evidence>
<dbReference type="Gene3D" id="2.60.40.2070">
    <property type="match status" value="1"/>
</dbReference>
<dbReference type="PANTHER" id="PTHR30451:SF21">
    <property type="entry name" value="FIMBRIAL USHER DOMAIN-CONTAINING PROTEIN YDET-RELATED"/>
    <property type="match status" value="1"/>
</dbReference>
<evidence type="ECO:0000256" key="3">
    <source>
        <dbReference type="ARBA" id="ARBA00022448"/>
    </source>
</evidence>
<sequence length="862" mass="92950">MSVISFACAGVLGGSLPALAEETFNPNMLVISGADNLGQVDLTSFANKGGQIPGTYLVDIYFNGDFIETRNVSFVVAPGSTGQLMACLTPQQLSEQGVKLAGFPDLKTAPVNDCLKQPLAHYIPDATESFDLNALRLNITVPQASLDHRSRGMVDPKFWDDGIPSLQVNYAYSGSSNNNTDDDTRSTNNFLNLRSGLNIGPWRLRNYSTFTDNSGGSNDNDNNRDENGNRTDSTDDDSNNGPHWKSINTYVQRNIHMLQGGQLTLGEYSTPSDVFDSVQFKGAQIASDDSMLPDSMSQFAPTVRGIAKSNAQVTVRQNGNIIYQTYVPPGPFLINDLYPSNSGGDLQISVKESDGSVTQYSQSFATLPVLQREGRFKYGLTAGQYRSGNDDTQTPGFGQGTLVYGLPAGFTLFGGGQWADNYTAGAFGVGKDMGFLGALSVDVTTARSQFDNDLTTQTGKSYRVMYARNFESTDTDLQVATYRYNTRGYYSMSDVQDYNSDSGSDVDIYDRTHTKRSKFQVSLSQPLGDFGSISVTGSQQDYWDESGTEQSWQTSYNASYAGITYSLAYGYTKNPGDDQADQTVAFNVSIPLDRWLSGSHAWASYSMNTNQKGDTIHQAGISGTTLEQNNLSYSVMQGYGNHGDGASGTASTNYKGGYGEVNAGYNYDNNSRQLNYGAQGGILVHENGVTFSQQLGETVALVKAPGADNVVVQNNTGVHTDWRGYTVVPYLQPYRRSRVSLDTESFGDNVDIEATVKNVVPTRGAVVLADFKPRVGQRALITLTYGGKPVPFGATTTVDKTDSASAGIVSEGGLVYLTGLPDSGSLIAKWGKGEAQQCLAHYRLPPVGSSADLITQVSATCQ</sequence>
<keyword evidence="6 10" id="KW-0812">Transmembrane</keyword>
<gene>
    <name evidence="15" type="ORF">ISP11_23260</name>
</gene>
<evidence type="ECO:0000256" key="12">
    <source>
        <dbReference type="SAM" id="SignalP"/>
    </source>
</evidence>
<evidence type="ECO:0000256" key="11">
    <source>
        <dbReference type="SAM" id="MobiDB-lite"/>
    </source>
</evidence>
<evidence type="ECO:0000313" key="15">
    <source>
        <dbReference type="EMBL" id="MBF4180781.1"/>
    </source>
</evidence>
<dbReference type="Pfam" id="PF00577">
    <property type="entry name" value="Usher"/>
    <property type="match status" value="1"/>
</dbReference>
<dbReference type="InterPro" id="IPR018030">
    <property type="entry name" value="Fimbrial_membr_usher_CS"/>
</dbReference>
<dbReference type="SUPFAM" id="SSF141729">
    <property type="entry name" value="FimD N-terminal domain-like"/>
    <property type="match status" value="1"/>
</dbReference>
<dbReference type="FunFam" id="2.60.40.3110:FF:000001">
    <property type="entry name" value="Putative fimbrial outer membrane usher"/>
    <property type="match status" value="1"/>
</dbReference>
<dbReference type="Pfam" id="PF13954">
    <property type="entry name" value="PapC_N"/>
    <property type="match status" value="1"/>
</dbReference>
<evidence type="ECO:0000256" key="6">
    <source>
        <dbReference type="ARBA" id="ARBA00022692"/>
    </source>
</evidence>
<dbReference type="Pfam" id="PF13953">
    <property type="entry name" value="PapC_C"/>
    <property type="match status" value="1"/>
</dbReference>
<keyword evidence="7 12" id="KW-0732">Signal</keyword>
<keyword evidence="3 10" id="KW-0813">Transport</keyword>
<dbReference type="EMBL" id="JADIXP010000029">
    <property type="protein sequence ID" value="MBF4180781.1"/>
    <property type="molecule type" value="Genomic_DNA"/>
</dbReference>
<evidence type="ECO:0000256" key="8">
    <source>
        <dbReference type="ARBA" id="ARBA00023136"/>
    </source>
</evidence>
<evidence type="ECO:0000256" key="4">
    <source>
        <dbReference type="ARBA" id="ARBA00022452"/>
    </source>
</evidence>
<evidence type="ECO:0000313" key="16">
    <source>
        <dbReference type="Proteomes" id="UP000628560"/>
    </source>
</evidence>
<proteinExistence type="inferred from homology"/>
<comment type="similarity">
    <text evidence="2 10">Belongs to the fimbrial export usher family.</text>
</comment>
<feature type="region of interest" description="Disordered" evidence="11">
    <location>
        <begin position="210"/>
        <end position="245"/>
    </location>
</feature>
<evidence type="ECO:0000256" key="2">
    <source>
        <dbReference type="ARBA" id="ARBA00008064"/>
    </source>
</evidence>
<dbReference type="Gene3D" id="2.60.40.3110">
    <property type="match status" value="1"/>
</dbReference>
<feature type="chain" id="PRO_5044853171" evidence="12">
    <location>
        <begin position="21"/>
        <end position="862"/>
    </location>
</feature>
<dbReference type="FunFam" id="2.60.40.2610:FF:000001">
    <property type="entry name" value="Outer membrane fimbrial usher protein"/>
    <property type="match status" value="1"/>
</dbReference>
<evidence type="ECO:0000256" key="7">
    <source>
        <dbReference type="ARBA" id="ARBA00022729"/>
    </source>
</evidence>
<evidence type="ECO:0000256" key="5">
    <source>
        <dbReference type="ARBA" id="ARBA00022558"/>
    </source>
</evidence>
<comment type="caution">
    <text evidence="15">The sequence shown here is derived from an EMBL/GenBank/DDBJ whole genome shotgun (WGS) entry which is preliminary data.</text>
</comment>
<feature type="domain" description="PapC N-terminal" evidence="14">
    <location>
        <begin position="23"/>
        <end position="173"/>
    </location>
</feature>
<dbReference type="Proteomes" id="UP000628560">
    <property type="component" value="Unassembled WGS sequence"/>
</dbReference>
<evidence type="ECO:0000256" key="1">
    <source>
        <dbReference type="ARBA" id="ARBA00004571"/>
    </source>
</evidence>
<protein>
    <submittedName>
        <fullName evidence="15">Fimbrial biogenesis outer membrane usher protein</fullName>
    </submittedName>
</protein>
<dbReference type="InterPro" id="IPR000015">
    <property type="entry name" value="Fimb_usher"/>
</dbReference>
<evidence type="ECO:0000259" key="14">
    <source>
        <dbReference type="Pfam" id="PF13954"/>
    </source>
</evidence>
<organism evidence="15 16">
    <name type="scientific">Lelliottia nimipressuralis</name>
    <dbReference type="NCBI Taxonomy" id="69220"/>
    <lineage>
        <taxon>Bacteria</taxon>
        <taxon>Pseudomonadati</taxon>
        <taxon>Pseudomonadota</taxon>
        <taxon>Gammaproteobacteria</taxon>
        <taxon>Enterobacterales</taxon>
        <taxon>Enterobacteriaceae</taxon>
        <taxon>Lelliottia</taxon>
    </lineage>
</organism>
<dbReference type="InterPro" id="IPR042186">
    <property type="entry name" value="FimD_plug_dom"/>
</dbReference>
<dbReference type="PROSITE" id="PS01151">
    <property type="entry name" value="FIMBRIAL_USHER"/>
    <property type="match status" value="1"/>
</dbReference>
<evidence type="ECO:0000256" key="9">
    <source>
        <dbReference type="ARBA" id="ARBA00023237"/>
    </source>
</evidence>
<dbReference type="InterPro" id="IPR043142">
    <property type="entry name" value="PapC-like_C_sf"/>
</dbReference>
<comment type="subcellular location">
    <subcellularLocation>
        <location evidence="1 10">Cell outer membrane</location>
        <topology evidence="1 10">Multi-pass membrane protein</topology>
    </subcellularLocation>
</comment>
<dbReference type="PANTHER" id="PTHR30451">
    <property type="entry name" value="OUTER MEMBRANE USHER PROTEIN"/>
    <property type="match status" value="1"/>
</dbReference>
<evidence type="ECO:0000259" key="13">
    <source>
        <dbReference type="Pfam" id="PF13953"/>
    </source>
</evidence>
<keyword evidence="9 10" id="KW-0998">Cell outer membrane</keyword>
<feature type="compositionally biased region" description="Low complexity" evidence="11">
    <location>
        <begin position="211"/>
        <end position="220"/>
    </location>
</feature>